<sequence length="98" mass="11298">MKTCVSTSKPLQLLHMDLFGPTTYESIGGNLYCLVIVDDFTRYTWTLFLDSGQVQDLPSGLNIVKVRSDNDSEFKNYKVDEWYDEEGIKHEFSTTYTP</sequence>
<evidence type="ECO:0000313" key="2">
    <source>
        <dbReference type="EMBL" id="WVZ51801.1"/>
    </source>
</evidence>
<dbReference type="AlphaFoldDB" id="A0AAQ3PRP7"/>
<dbReference type="GO" id="GO:0015074">
    <property type="term" value="P:DNA integration"/>
    <property type="evidence" value="ECO:0007669"/>
    <property type="project" value="InterPro"/>
</dbReference>
<protein>
    <recommendedName>
        <fullName evidence="1">Integrase catalytic domain-containing protein</fullName>
    </recommendedName>
</protein>
<organism evidence="2 3">
    <name type="scientific">Paspalum notatum var. saurae</name>
    <dbReference type="NCBI Taxonomy" id="547442"/>
    <lineage>
        <taxon>Eukaryota</taxon>
        <taxon>Viridiplantae</taxon>
        <taxon>Streptophyta</taxon>
        <taxon>Embryophyta</taxon>
        <taxon>Tracheophyta</taxon>
        <taxon>Spermatophyta</taxon>
        <taxon>Magnoliopsida</taxon>
        <taxon>Liliopsida</taxon>
        <taxon>Poales</taxon>
        <taxon>Poaceae</taxon>
        <taxon>PACMAD clade</taxon>
        <taxon>Panicoideae</taxon>
        <taxon>Andropogonodae</taxon>
        <taxon>Paspaleae</taxon>
        <taxon>Paspalinae</taxon>
        <taxon>Paspalum</taxon>
    </lineage>
</organism>
<evidence type="ECO:0000259" key="1">
    <source>
        <dbReference type="PROSITE" id="PS50994"/>
    </source>
</evidence>
<keyword evidence="3" id="KW-1185">Reference proteome</keyword>
<dbReference type="SUPFAM" id="SSF53098">
    <property type="entry name" value="Ribonuclease H-like"/>
    <property type="match status" value="1"/>
</dbReference>
<accession>A0AAQ3PRP7</accession>
<dbReference type="InterPro" id="IPR036397">
    <property type="entry name" value="RNaseH_sf"/>
</dbReference>
<dbReference type="Pfam" id="PF00665">
    <property type="entry name" value="rve"/>
    <property type="match status" value="1"/>
</dbReference>
<dbReference type="PANTHER" id="PTHR42648">
    <property type="entry name" value="TRANSPOSASE, PUTATIVE-RELATED"/>
    <property type="match status" value="1"/>
</dbReference>
<dbReference type="PROSITE" id="PS50994">
    <property type="entry name" value="INTEGRASE"/>
    <property type="match status" value="1"/>
</dbReference>
<dbReference type="EMBL" id="CP144745">
    <property type="protein sequence ID" value="WVZ51801.1"/>
    <property type="molecule type" value="Genomic_DNA"/>
</dbReference>
<name>A0AAQ3PRP7_PASNO</name>
<proteinExistence type="predicted"/>
<dbReference type="GO" id="GO:0003676">
    <property type="term" value="F:nucleic acid binding"/>
    <property type="evidence" value="ECO:0007669"/>
    <property type="project" value="InterPro"/>
</dbReference>
<dbReference type="Proteomes" id="UP001341281">
    <property type="component" value="Chromosome 01"/>
</dbReference>
<gene>
    <name evidence="2" type="ORF">U9M48_002911</name>
</gene>
<dbReference type="Gene3D" id="3.30.420.10">
    <property type="entry name" value="Ribonuclease H-like superfamily/Ribonuclease H"/>
    <property type="match status" value="1"/>
</dbReference>
<dbReference type="PANTHER" id="PTHR42648:SF21">
    <property type="entry name" value="CYSTEINE-RICH RLK (RECEPTOR-LIKE PROTEIN KINASE) 8"/>
    <property type="match status" value="1"/>
</dbReference>
<reference evidence="2 3" key="1">
    <citation type="submission" date="2024-02" db="EMBL/GenBank/DDBJ databases">
        <title>High-quality chromosome-scale genome assembly of Pensacola bahiagrass (Paspalum notatum Flugge var. saurae).</title>
        <authorList>
            <person name="Vega J.M."/>
            <person name="Podio M."/>
            <person name="Orjuela J."/>
            <person name="Siena L.A."/>
            <person name="Pessino S.C."/>
            <person name="Combes M.C."/>
            <person name="Mariac C."/>
            <person name="Albertini E."/>
            <person name="Pupilli F."/>
            <person name="Ortiz J.P.A."/>
            <person name="Leblanc O."/>
        </authorList>
    </citation>
    <scope>NUCLEOTIDE SEQUENCE [LARGE SCALE GENOMIC DNA]</scope>
    <source>
        <strain evidence="2">R1</strain>
        <tissue evidence="2">Leaf</tissue>
    </source>
</reference>
<dbReference type="InterPro" id="IPR001584">
    <property type="entry name" value="Integrase_cat-core"/>
</dbReference>
<evidence type="ECO:0000313" key="3">
    <source>
        <dbReference type="Proteomes" id="UP001341281"/>
    </source>
</evidence>
<dbReference type="InterPro" id="IPR012337">
    <property type="entry name" value="RNaseH-like_sf"/>
</dbReference>
<dbReference type="InterPro" id="IPR039537">
    <property type="entry name" value="Retrotran_Ty1/copia-like"/>
</dbReference>
<feature type="domain" description="Integrase catalytic" evidence="1">
    <location>
        <begin position="6"/>
        <end position="98"/>
    </location>
</feature>